<comment type="subcellular location">
    <subcellularLocation>
        <location evidence="6">Cytoplasm</location>
    </subcellularLocation>
</comment>
<gene>
    <name evidence="6 8" type="primary">rsmI</name>
    <name evidence="8" type="ORF">JK636_03060</name>
</gene>
<feature type="domain" description="Tetrapyrrole methylase" evidence="7">
    <location>
        <begin position="4"/>
        <end position="202"/>
    </location>
</feature>
<dbReference type="NCBIfam" id="TIGR00096">
    <property type="entry name" value="16S rRNA (cytidine(1402)-2'-O)-methyltransferase"/>
    <property type="match status" value="1"/>
</dbReference>
<evidence type="ECO:0000256" key="2">
    <source>
        <dbReference type="ARBA" id="ARBA00022552"/>
    </source>
</evidence>
<evidence type="ECO:0000313" key="9">
    <source>
        <dbReference type="Proteomes" id="UP000632377"/>
    </source>
</evidence>
<keyword evidence="4 6" id="KW-0808">Transferase</keyword>
<dbReference type="SUPFAM" id="SSF53790">
    <property type="entry name" value="Tetrapyrrole methylase"/>
    <property type="match status" value="1"/>
</dbReference>
<evidence type="ECO:0000256" key="3">
    <source>
        <dbReference type="ARBA" id="ARBA00022603"/>
    </source>
</evidence>
<evidence type="ECO:0000313" key="8">
    <source>
        <dbReference type="EMBL" id="MBL4934734.1"/>
    </source>
</evidence>
<dbReference type="CDD" id="cd11648">
    <property type="entry name" value="RsmI"/>
    <property type="match status" value="1"/>
</dbReference>
<dbReference type="EC" id="2.1.1.198" evidence="6"/>
<dbReference type="InterPro" id="IPR008189">
    <property type="entry name" value="rRNA_ssu_MeTfrase_I"/>
</dbReference>
<keyword evidence="2 6" id="KW-0698">rRNA processing</keyword>
<protein>
    <recommendedName>
        <fullName evidence="6">Ribosomal RNA small subunit methyltransferase I</fullName>
        <ecNumber evidence="6">2.1.1.198</ecNumber>
    </recommendedName>
    <alternativeName>
        <fullName evidence="6">16S rRNA 2'-O-ribose C1402 methyltransferase</fullName>
    </alternativeName>
    <alternativeName>
        <fullName evidence="6">rRNA (cytidine-2'-O-)-methyltransferase RsmI</fullName>
    </alternativeName>
</protein>
<dbReference type="EMBL" id="JAESWC010000001">
    <property type="protein sequence ID" value="MBL4934734.1"/>
    <property type="molecule type" value="Genomic_DNA"/>
</dbReference>
<dbReference type="InterPro" id="IPR000878">
    <property type="entry name" value="4pyrrol_Mease"/>
</dbReference>
<keyword evidence="1 6" id="KW-0963">Cytoplasm</keyword>
<dbReference type="InterPro" id="IPR014776">
    <property type="entry name" value="4pyrrole_Mease_sub2"/>
</dbReference>
<dbReference type="InterPro" id="IPR014777">
    <property type="entry name" value="4pyrrole_Mease_sub1"/>
</dbReference>
<dbReference type="RefSeq" id="WP_202747355.1">
    <property type="nucleotide sequence ID" value="NZ_JAESWC010000001.1"/>
</dbReference>
<dbReference type="Gene3D" id="3.30.950.10">
    <property type="entry name" value="Methyltransferase, Cobalt-precorrin-4 Transmethylase, Domain 2"/>
    <property type="match status" value="1"/>
</dbReference>
<dbReference type="PANTHER" id="PTHR46111:SF1">
    <property type="entry name" value="RIBOSOMAL RNA SMALL SUBUNIT METHYLTRANSFERASE I"/>
    <property type="match status" value="1"/>
</dbReference>
<sequence length="280" mass="32010">MSGKLYLVPTPIGNLKDITLRALEVLKTVDIIAAEDTRQSLKLLNHFEIKKTLISYHQHNEQGRSEDIINKLKEGISIAIVTDAGTPGISDPGSVIAQRCIEEGIEFEVLPGATAITTALVYSGLDTTKFLFRGFLPRENKDRKPVIEELKDRRETLIFYEAPHRLLDTLEFLKDNLGDRKISICRELTKLHEEIIRVTLLEAIKYYEEKAPRGEYVLVVEGKKEEEIEKEEKAKWEHMTVEEHIKKYIDDGLSKKDAIKKVSKDRGISKSEIYKSSFDI</sequence>
<dbReference type="Proteomes" id="UP000632377">
    <property type="component" value="Unassembled WGS sequence"/>
</dbReference>
<keyword evidence="9" id="KW-1185">Reference proteome</keyword>
<reference evidence="8 9" key="1">
    <citation type="submission" date="2021-01" db="EMBL/GenBank/DDBJ databases">
        <title>Genome public.</title>
        <authorList>
            <person name="Liu C."/>
            <person name="Sun Q."/>
        </authorList>
    </citation>
    <scope>NUCLEOTIDE SEQUENCE [LARGE SCALE GENOMIC DNA]</scope>
    <source>
        <strain evidence="8 9">YIM B02515</strain>
    </source>
</reference>
<evidence type="ECO:0000256" key="4">
    <source>
        <dbReference type="ARBA" id="ARBA00022679"/>
    </source>
</evidence>
<evidence type="ECO:0000256" key="5">
    <source>
        <dbReference type="ARBA" id="ARBA00022691"/>
    </source>
</evidence>
<proteinExistence type="inferred from homology"/>
<evidence type="ECO:0000256" key="1">
    <source>
        <dbReference type="ARBA" id="ARBA00022490"/>
    </source>
</evidence>
<keyword evidence="3 6" id="KW-0489">Methyltransferase</keyword>
<comment type="similarity">
    <text evidence="6">Belongs to the methyltransferase superfamily. RsmI family.</text>
</comment>
<name>A0ABS1T5W9_9CLOT</name>
<accession>A0ABS1T5W9</accession>
<comment type="caution">
    <text evidence="8">The sequence shown here is derived from an EMBL/GenBank/DDBJ whole genome shotgun (WGS) entry which is preliminary data.</text>
</comment>
<organism evidence="8 9">
    <name type="scientific">Clostridium rhizosphaerae</name>
    <dbReference type="NCBI Taxonomy" id="2803861"/>
    <lineage>
        <taxon>Bacteria</taxon>
        <taxon>Bacillati</taxon>
        <taxon>Bacillota</taxon>
        <taxon>Clostridia</taxon>
        <taxon>Eubacteriales</taxon>
        <taxon>Clostridiaceae</taxon>
        <taxon>Clostridium</taxon>
    </lineage>
</organism>
<dbReference type="Gene3D" id="3.40.1010.10">
    <property type="entry name" value="Cobalt-precorrin-4 Transmethylase, Domain 1"/>
    <property type="match status" value="1"/>
</dbReference>
<dbReference type="PANTHER" id="PTHR46111">
    <property type="entry name" value="RIBOSOMAL RNA SMALL SUBUNIT METHYLTRANSFERASE I"/>
    <property type="match status" value="1"/>
</dbReference>
<dbReference type="Pfam" id="PF00590">
    <property type="entry name" value="TP_methylase"/>
    <property type="match status" value="1"/>
</dbReference>
<comment type="catalytic activity">
    <reaction evidence="6">
        <text>cytidine(1402) in 16S rRNA + S-adenosyl-L-methionine = 2'-O-methylcytidine(1402) in 16S rRNA + S-adenosyl-L-homocysteine + H(+)</text>
        <dbReference type="Rhea" id="RHEA:42924"/>
        <dbReference type="Rhea" id="RHEA-COMP:10285"/>
        <dbReference type="Rhea" id="RHEA-COMP:10286"/>
        <dbReference type="ChEBI" id="CHEBI:15378"/>
        <dbReference type="ChEBI" id="CHEBI:57856"/>
        <dbReference type="ChEBI" id="CHEBI:59789"/>
        <dbReference type="ChEBI" id="CHEBI:74495"/>
        <dbReference type="ChEBI" id="CHEBI:82748"/>
        <dbReference type="EC" id="2.1.1.198"/>
    </reaction>
</comment>
<keyword evidence="5 6" id="KW-0949">S-adenosyl-L-methionine</keyword>
<dbReference type="GO" id="GO:0032259">
    <property type="term" value="P:methylation"/>
    <property type="evidence" value="ECO:0007669"/>
    <property type="project" value="UniProtKB-KW"/>
</dbReference>
<dbReference type="HAMAP" id="MF_01877">
    <property type="entry name" value="16SrRNA_methyltr_I"/>
    <property type="match status" value="1"/>
</dbReference>
<dbReference type="PIRSF" id="PIRSF005917">
    <property type="entry name" value="MTase_YraL"/>
    <property type="match status" value="1"/>
</dbReference>
<dbReference type="GO" id="GO:0008168">
    <property type="term" value="F:methyltransferase activity"/>
    <property type="evidence" value="ECO:0007669"/>
    <property type="project" value="UniProtKB-KW"/>
</dbReference>
<comment type="function">
    <text evidence="6">Catalyzes the 2'-O-methylation of the ribose of cytidine 1402 (C1402) in 16S rRNA.</text>
</comment>
<evidence type="ECO:0000256" key="6">
    <source>
        <dbReference type="HAMAP-Rule" id="MF_01877"/>
    </source>
</evidence>
<evidence type="ECO:0000259" key="7">
    <source>
        <dbReference type="Pfam" id="PF00590"/>
    </source>
</evidence>
<dbReference type="InterPro" id="IPR035996">
    <property type="entry name" value="4pyrrol_Methylase_sf"/>
</dbReference>